<dbReference type="PANTHER" id="PTHR34387:SF1">
    <property type="entry name" value="PERIPLASMIC IMMUNOGENIC PROTEIN"/>
    <property type="match status" value="1"/>
</dbReference>
<keyword evidence="2" id="KW-1185">Reference proteome</keyword>
<reference evidence="1" key="1">
    <citation type="submission" date="2022-03" db="EMBL/GenBank/DDBJ databases">
        <title>De novo assembled genomes of Belliella spp. (Cyclobacteriaceae) strains.</title>
        <authorList>
            <person name="Szabo A."/>
            <person name="Korponai K."/>
            <person name="Felfoldi T."/>
        </authorList>
    </citation>
    <scope>NUCLEOTIDE SEQUENCE</scope>
    <source>
        <strain evidence="1">DSM 107340</strain>
    </source>
</reference>
<dbReference type="Pfam" id="PF04402">
    <property type="entry name" value="SIMPL"/>
    <property type="match status" value="1"/>
</dbReference>
<comment type="caution">
    <text evidence="1">The sequence shown here is derived from an EMBL/GenBank/DDBJ whole genome shotgun (WGS) entry which is preliminary data.</text>
</comment>
<sequence length="147" mass="16806">MSNLKNNWILRNEIQSIKQYELLVKDAETVSKVFKELNSLGISSFSIDRLENSEIEKYKREAKSKAIKQAKENAETLVQAIGQELGRALLISEENYPQNITGMLQGRVAGIRIRGASSLSSNWETTPEIEFEKIKIEYQVKVLFELK</sequence>
<name>A0ABS9ULP9_9BACT</name>
<organism evidence="1 2">
    <name type="scientific">Belliella calami</name>
    <dbReference type="NCBI Taxonomy" id="2923436"/>
    <lineage>
        <taxon>Bacteria</taxon>
        <taxon>Pseudomonadati</taxon>
        <taxon>Bacteroidota</taxon>
        <taxon>Cytophagia</taxon>
        <taxon>Cytophagales</taxon>
        <taxon>Cyclobacteriaceae</taxon>
        <taxon>Belliella</taxon>
    </lineage>
</organism>
<dbReference type="RefSeq" id="WP_241274068.1">
    <property type="nucleotide sequence ID" value="NZ_JAKZGS010000003.1"/>
</dbReference>
<evidence type="ECO:0000313" key="1">
    <source>
        <dbReference type="EMBL" id="MCH7397562.1"/>
    </source>
</evidence>
<dbReference type="InterPro" id="IPR007497">
    <property type="entry name" value="SIMPL/DUF541"/>
</dbReference>
<proteinExistence type="predicted"/>
<dbReference type="Gene3D" id="3.30.110.170">
    <property type="entry name" value="Protein of unknown function (DUF541), domain 1"/>
    <property type="match status" value="1"/>
</dbReference>
<dbReference type="EMBL" id="JAKZGS010000003">
    <property type="protein sequence ID" value="MCH7397562.1"/>
    <property type="molecule type" value="Genomic_DNA"/>
</dbReference>
<dbReference type="Proteomes" id="UP001165488">
    <property type="component" value="Unassembled WGS sequence"/>
</dbReference>
<protein>
    <submittedName>
        <fullName evidence="1">SIMPL domain-containing protein</fullName>
    </submittedName>
</protein>
<dbReference type="InterPro" id="IPR052022">
    <property type="entry name" value="26kDa_periplasmic_antigen"/>
</dbReference>
<accession>A0ABS9ULP9</accession>
<evidence type="ECO:0000313" key="2">
    <source>
        <dbReference type="Proteomes" id="UP001165488"/>
    </source>
</evidence>
<gene>
    <name evidence="1" type="ORF">MM236_06160</name>
</gene>
<dbReference type="PANTHER" id="PTHR34387">
    <property type="entry name" value="SLR1258 PROTEIN"/>
    <property type="match status" value="1"/>
</dbReference>